<proteinExistence type="predicted"/>
<dbReference type="Proteomes" id="UP001219525">
    <property type="component" value="Unassembled WGS sequence"/>
</dbReference>
<feature type="compositionally biased region" description="Basic and acidic residues" evidence="1">
    <location>
        <begin position="405"/>
        <end position="438"/>
    </location>
</feature>
<protein>
    <submittedName>
        <fullName evidence="2">Uncharacterized protein</fullName>
    </submittedName>
</protein>
<evidence type="ECO:0000313" key="3">
    <source>
        <dbReference type="Proteomes" id="UP001219525"/>
    </source>
</evidence>
<feature type="region of interest" description="Disordered" evidence="1">
    <location>
        <begin position="366"/>
        <end position="386"/>
    </location>
</feature>
<dbReference type="AlphaFoldDB" id="A0AAD6VLE4"/>
<evidence type="ECO:0000256" key="1">
    <source>
        <dbReference type="SAM" id="MobiDB-lite"/>
    </source>
</evidence>
<dbReference type="EMBL" id="JARJCW010000021">
    <property type="protein sequence ID" value="KAJ7213415.1"/>
    <property type="molecule type" value="Genomic_DNA"/>
</dbReference>
<comment type="caution">
    <text evidence="2">The sequence shown here is derived from an EMBL/GenBank/DDBJ whole genome shotgun (WGS) entry which is preliminary data.</text>
</comment>
<name>A0AAD6VLE4_9AGAR</name>
<organism evidence="2 3">
    <name type="scientific">Mycena pura</name>
    <dbReference type="NCBI Taxonomy" id="153505"/>
    <lineage>
        <taxon>Eukaryota</taxon>
        <taxon>Fungi</taxon>
        <taxon>Dikarya</taxon>
        <taxon>Basidiomycota</taxon>
        <taxon>Agaricomycotina</taxon>
        <taxon>Agaricomycetes</taxon>
        <taxon>Agaricomycetidae</taxon>
        <taxon>Agaricales</taxon>
        <taxon>Marasmiineae</taxon>
        <taxon>Mycenaceae</taxon>
        <taxon>Mycena</taxon>
    </lineage>
</organism>
<sequence>MEFVEQQVQPGLDANMSGASAVASGGHLFDWLVRSLNALLPTPVTDLGPTNRVAASFDVVWIGDGRFDIQVVERVELSRTCKDAVDGMAAAMRLHAVGMAGESAAAPKSRHVVVNTAGPSTAEDTVSLGTSSAKDKLVVISQVVRDDRLKERRDSAACCSESGGNSNYLGPSSLGVQISLSTVPVRDKTGVMEKMSRVPALASSTVTRRGRVEGASMGSKPKCAFSTKNWSELIDNSDTLRLLPSSWTSQKNYNRLVLPESDFDKSLIIKSIGSEGEMGVISQVVRDDSLNNISSTPALVEDWNRLLNDSGSLWPLPSSSGSSAEENYNGFSVLPELDFGRSLLDEFMSSVDKAINAFAKLCGSETTGRKATEGATSSRPHFNTPERKVKPWVIRLGAVGVSQSRAEKTEGIRGSRSSDRGNAKHRGETAQFIRDRSEIPGGSYFRATTEPPGSPTRCGLKS</sequence>
<feature type="region of interest" description="Disordered" evidence="1">
    <location>
        <begin position="404"/>
        <end position="462"/>
    </location>
</feature>
<reference evidence="2" key="1">
    <citation type="submission" date="2023-03" db="EMBL/GenBank/DDBJ databases">
        <title>Massive genome expansion in bonnet fungi (Mycena s.s.) driven by repeated elements and novel gene families across ecological guilds.</title>
        <authorList>
            <consortium name="Lawrence Berkeley National Laboratory"/>
            <person name="Harder C.B."/>
            <person name="Miyauchi S."/>
            <person name="Viragh M."/>
            <person name="Kuo A."/>
            <person name="Thoen E."/>
            <person name="Andreopoulos B."/>
            <person name="Lu D."/>
            <person name="Skrede I."/>
            <person name="Drula E."/>
            <person name="Henrissat B."/>
            <person name="Morin E."/>
            <person name="Kohler A."/>
            <person name="Barry K."/>
            <person name="LaButti K."/>
            <person name="Morin E."/>
            <person name="Salamov A."/>
            <person name="Lipzen A."/>
            <person name="Mereny Z."/>
            <person name="Hegedus B."/>
            <person name="Baldrian P."/>
            <person name="Stursova M."/>
            <person name="Weitz H."/>
            <person name="Taylor A."/>
            <person name="Grigoriev I.V."/>
            <person name="Nagy L.G."/>
            <person name="Martin F."/>
            <person name="Kauserud H."/>
        </authorList>
    </citation>
    <scope>NUCLEOTIDE SEQUENCE</scope>
    <source>
        <strain evidence="2">9144</strain>
    </source>
</reference>
<accession>A0AAD6VLE4</accession>
<keyword evidence="3" id="KW-1185">Reference proteome</keyword>
<evidence type="ECO:0000313" key="2">
    <source>
        <dbReference type="EMBL" id="KAJ7213415.1"/>
    </source>
</evidence>
<gene>
    <name evidence="2" type="ORF">GGX14DRAFT_618628</name>
</gene>